<accession>A0ABR3YFZ4</accession>
<protein>
    <submittedName>
        <fullName evidence="2">Uncharacterized protein</fullName>
    </submittedName>
</protein>
<evidence type="ECO:0000313" key="2">
    <source>
        <dbReference type="EMBL" id="KAL1887236.1"/>
    </source>
</evidence>
<dbReference type="Proteomes" id="UP001583280">
    <property type="component" value="Unassembled WGS sequence"/>
</dbReference>
<organism evidence="2 3">
    <name type="scientific">Ceratocystis pirilliformis</name>
    <dbReference type="NCBI Taxonomy" id="259994"/>
    <lineage>
        <taxon>Eukaryota</taxon>
        <taxon>Fungi</taxon>
        <taxon>Dikarya</taxon>
        <taxon>Ascomycota</taxon>
        <taxon>Pezizomycotina</taxon>
        <taxon>Sordariomycetes</taxon>
        <taxon>Hypocreomycetidae</taxon>
        <taxon>Microascales</taxon>
        <taxon>Ceratocystidaceae</taxon>
        <taxon>Ceratocystis</taxon>
    </lineage>
</organism>
<evidence type="ECO:0000313" key="3">
    <source>
        <dbReference type="Proteomes" id="UP001583280"/>
    </source>
</evidence>
<keyword evidence="3" id="KW-1185">Reference proteome</keyword>
<keyword evidence="1" id="KW-1133">Transmembrane helix</keyword>
<dbReference type="EMBL" id="JAWDJO010000338">
    <property type="protein sequence ID" value="KAL1887236.1"/>
    <property type="molecule type" value="Genomic_DNA"/>
</dbReference>
<feature type="transmembrane region" description="Helical" evidence="1">
    <location>
        <begin position="95"/>
        <end position="115"/>
    </location>
</feature>
<reference evidence="2 3" key="1">
    <citation type="journal article" date="2024" name="IMA Fungus">
        <title>IMA Genome - F19 : A genome assembly and annotation guide to empower mycologists, including annotated draft genome sequences of Ceratocystis pirilliformis, Diaporthe australafricana, Fusarium ophioides, Paecilomyces lecythidis, and Sporothrix stenoceras.</title>
        <authorList>
            <person name="Aylward J."/>
            <person name="Wilson A.M."/>
            <person name="Visagie C.M."/>
            <person name="Spraker J."/>
            <person name="Barnes I."/>
            <person name="Buitendag C."/>
            <person name="Ceriani C."/>
            <person name="Del Mar Angel L."/>
            <person name="du Plessis D."/>
            <person name="Fuchs T."/>
            <person name="Gasser K."/>
            <person name="Kramer D."/>
            <person name="Li W."/>
            <person name="Munsamy K."/>
            <person name="Piso A."/>
            <person name="Price J.L."/>
            <person name="Sonnekus B."/>
            <person name="Thomas C."/>
            <person name="van der Nest A."/>
            <person name="van Dijk A."/>
            <person name="van Heerden A."/>
            <person name="van Vuuren N."/>
            <person name="Yilmaz N."/>
            <person name="Duong T.A."/>
            <person name="van der Merwe N.A."/>
            <person name="Wingfield M.J."/>
            <person name="Wingfield B.D."/>
        </authorList>
    </citation>
    <scope>NUCLEOTIDE SEQUENCE [LARGE SCALE GENOMIC DNA]</scope>
    <source>
        <strain evidence="2 3">CMW 12675</strain>
    </source>
</reference>
<gene>
    <name evidence="2" type="ORF">Cpir12675_006634</name>
</gene>
<keyword evidence="1" id="KW-0472">Membrane</keyword>
<comment type="caution">
    <text evidence="2">The sequence shown here is derived from an EMBL/GenBank/DDBJ whole genome shotgun (WGS) entry which is preliminary data.</text>
</comment>
<name>A0ABR3YFZ4_9PEZI</name>
<keyword evidence="1" id="KW-0812">Transmembrane</keyword>
<evidence type="ECO:0000256" key="1">
    <source>
        <dbReference type="SAM" id="Phobius"/>
    </source>
</evidence>
<sequence length="117" mass="12919">MGPCSSSIGSTPSSEILHMIWTLEAVGTGSNTICSTPMAYNLLGKDANNDAETVARQIEKNFDMTTLQAFARSPSSSDFLFTRSHKSPEYKYDKVVLLILAVPFIATILGTWNRWRV</sequence>
<proteinExistence type="predicted"/>